<accession>A0A7C4AH87</accession>
<name>A0A7C4AH87_9BACT</name>
<evidence type="ECO:0000313" key="1">
    <source>
        <dbReference type="EMBL" id="HGG92719.1"/>
    </source>
</evidence>
<organism evidence="1">
    <name type="scientific">Fundidesulfovibrio putealis</name>
    <dbReference type="NCBI Taxonomy" id="270496"/>
    <lineage>
        <taxon>Bacteria</taxon>
        <taxon>Pseudomonadati</taxon>
        <taxon>Thermodesulfobacteriota</taxon>
        <taxon>Desulfovibrionia</taxon>
        <taxon>Desulfovibrionales</taxon>
        <taxon>Desulfovibrionaceae</taxon>
        <taxon>Fundidesulfovibrio</taxon>
    </lineage>
</organism>
<protein>
    <submittedName>
        <fullName evidence="1">Uncharacterized protein</fullName>
    </submittedName>
</protein>
<dbReference type="EMBL" id="DSRP01000492">
    <property type="protein sequence ID" value="HGG92719.1"/>
    <property type="molecule type" value="Genomic_DNA"/>
</dbReference>
<sequence>MGALELKLGQPLGIRPEGEGPAPVLVGGGFEVFCFYGGLSREDVRGFAAGAISCGVYVEDAVPVLVLDIEHFGGLEVAFNIFAEPEDKRRAFFESNPRHDTANLVLCSHPEAVVHAVRVIRPGADLISRIKRACFDQLCLYGNITQCFQAMARIYGSIDPLDMRERVDMRPA</sequence>
<comment type="caution">
    <text evidence="1">The sequence shown here is derived from an EMBL/GenBank/DDBJ whole genome shotgun (WGS) entry which is preliminary data.</text>
</comment>
<gene>
    <name evidence="1" type="ORF">ENR59_07170</name>
</gene>
<dbReference type="AlphaFoldDB" id="A0A7C4AH87"/>
<reference evidence="1" key="1">
    <citation type="journal article" date="2020" name="mSystems">
        <title>Genome- and Community-Level Interaction Insights into Carbon Utilization and Element Cycling Functions of Hydrothermarchaeota in Hydrothermal Sediment.</title>
        <authorList>
            <person name="Zhou Z."/>
            <person name="Liu Y."/>
            <person name="Xu W."/>
            <person name="Pan J."/>
            <person name="Luo Z.H."/>
            <person name="Li M."/>
        </authorList>
    </citation>
    <scope>NUCLEOTIDE SEQUENCE [LARGE SCALE GENOMIC DNA]</scope>
    <source>
        <strain evidence="1">SpSt-413</strain>
    </source>
</reference>
<proteinExistence type="predicted"/>